<evidence type="ECO:0000313" key="2">
    <source>
        <dbReference type="EMBL" id="MBP1041756.1"/>
    </source>
</evidence>
<dbReference type="Pfam" id="PF08818">
    <property type="entry name" value="DUF1801"/>
    <property type="match status" value="1"/>
</dbReference>
<accession>A0A940SW68</accession>
<proteinExistence type="predicted"/>
<sequence length="151" mass="17294">MTEVSEYIHTIPEKWQDGYIKLLKTIDENLPKGFELTIQYGMPSYVVPLSKYPAGYLNRETEPLPFISLAAQKNYLSLYHMGLYADKTLLAWFEEAYAKQVPTKLNMGKSCLRMSNVNYIPFELIGELVSKISVDQWIELYEHSGATSGNN</sequence>
<feature type="domain" description="YdhG-like" evidence="1">
    <location>
        <begin position="15"/>
        <end position="131"/>
    </location>
</feature>
<gene>
    <name evidence="2" type="ORF">I6N95_12125</name>
</gene>
<dbReference type="InterPro" id="IPR014922">
    <property type="entry name" value="YdhG-like"/>
</dbReference>
<dbReference type="Proteomes" id="UP000674938">
    <property type="component" value="Unassembled WGS sequence"/>
</dbReference>
<comment type="caution">
    <text evidence="2">The sequence shown here is derived from an EMBL/GenBank/DDBJ whole genome shotgun (WGS) entry which is preliminary data.</text>
</comment>
<dbReference type="AlphaFoldDB" id="A0A940SW68"/>
<organism evidence="2 3">
    <name type="scientific">Vagococcus allomyrinae</name>
    <dbReference type="NCBI Taxonomy" id="2794353"/>
    <lineage>
        <taxon>Bacteria</taxon>
        <taxon>Bacillati</taxon>
        <taxon>Bacillota</taxon>
        <taxon>Bacilli</taxon>
        <taxon>Lactobacillales</taxon>
        <taxon>Enterococcaceae</taxon>
        <taxon>Vagococcus</taxon>
    </lineage>
</organism>
<protein>
    <submittedName>
        <fullName evidence="2">DUF1801 domain-containing protein</fullName>
    </submittedName>
</protein>
<reference evidence="2" key="1">
    <citation type="submission" date="2020-12" db="EMBL/GenBank/DDBJ databases">
        <title>Vagococcus allomyrinae sp. nov. and Enterococcus lavae sp. nov., isolated from the larvae of Allomyrina dichotoma.</title>
        <authorList>
            <person name="Lee S.D."/>
        </authorList>
    </citation>
    <scope>NUCLEOTIDE SEQUENCE</scope>
    <source>
        <strain evidence="2">BWB3-3</strain>
    </source>
</reference>
<dbReference type="EMBL" id="JAEEGA010000007">
    <property type="protein sequence ID" value="MBP1041756.1"/>
    <property type="molecule type" value="Genomic_DNA"/>
</dbReference>
<evidence type="ECO:0000259" key="1">
    <source>
        <dbReference type="Pfam" id="PF08818"/>
    </source>
</evidence>
<dbReference type="RefSeq" id="WP_209528202.1">
    <property type="nucleotide sequence ID" value="NZ_JAEEGA010000007.1"/>
</dbReference>
<evidence type="ECO:0000313" key="3">
    <source>
        <dbReference type="Proteomes" id="UP000674938"/>
    </source>
</evidence>
<keyword evidence="3" id="KW-1185">Reference proteome</keyword>
<name>A0A940SW68_9ENTE</name>
<dbReference type="SUPFAM" id="SSF159888">
    <property type="entry name" value="YdhG-like"/>
    <property type="match status" value="1"/>
</dbReference>
<dbReference type="Gene3D" id="3.90.1150.200">
    <property type="match status" value="1"/>
</dbReference>